<sequence>MPIVKNYTCEPRKNIVFNSIDCFEDSPVYEYATEVFESLKDNLNEFLDLSMIYTNVEIAKEIEFHIPKCYNKLCLCFVTLGTKVLDKIQEYFEEDSYFEGMLLDSICDDILFQYSNKLAQHIKELAENNNQGVSKKISPGDDQYPMEYNKFIIDNLIEKEKLDINIGYTESYMIYPVKSLAFIYAQGDNIKSEKDHNCALCKNTDCKFREEKICH</sequence>
<dbReference type="RefSeq" id="WP_073337510.1">
    <property type="nucleotide sequence ID" value="NZ_FQXM01000005.1"/>
</dbReference>
<dbReference type="OrthoDB" id="2034596at2"/>
<gene>
    <name evidence="1" type="ORF">SAMN02745207_01182</name>
</gene>
<keyword evidence="2" id="KW-1185">Reference proteome</keyword>
<proteinExistence type="predicted"/>
<dbReference type="AlphaFoldDB" id="A0A1M5T3J9"/>
<dbReference type="Gene3D" id="3.40.109.40">
    <property type="match status" value="1"/>
</dbReference>
<dbReference type="Proteomes" id="UP000184447">
    <property type="component" value="Unassembled WGS sequence"/>
</dbReference>
<dbReference type="EMBL" id="FQXM01000005">
    <property type="protein sequence ID" value="SHH45321.1"/>
    <property type="molecule type" value="Genomic_DNA"/>
</dbReference>
<organism evidence="1 2">
    <name type="scientific">Clostridium grantii DSM 8605</name>
    <dbReference type="NCBI Taxonomy" id="1121316"/>
    <lineage>
        <taxon>Bacteria</taxon>
        <taxon>Bacillati</taxon>
        <taxon>Bacillota</taxon>
        <taxon>Clostridia</taxon>
        <taxon>Eubacteriales</taxon>
        <taxon>Clostridiaceae</taxon>
        <taxon>Clostridium</taxon>
    </lineage>
</organism>
<dbReference type="InterPro" id="IPR037010">
    <property type="entry name" value="VitB12-dep_Met_synth_activ_sf"/>
</dbReference>
<dbReference type="STRING" id="1121316.SAMN02745207_01182"/>
<protein>
    <recommendedName>
        <fullName evidence="3">Vitamin B12 dependent methionine synthase, activation domain</fullName>
    </recommendedName>
</protein>
<dbReference type="GO" id="GO:0008705">
    <property type="term" value="F:methionine synthase activity"/>
    <property type="evidence" value="ECO:0007669"/>
    <property type="project" value="InterPro"/>
</dbReference>
<dbReference type="SUPFAM" id="SSF56507">
    <property type="entry name" value="Methionine synthase activation domain-like"/>
    <property type="match status" value="1"/>
</dbReference>
<evidence type="ECO:0000313" key="1">
    <source>
        <dbReference type="EMBL" id="SHH45321.1"/>
    </source>
</evidence>
<accession>A0A1M5T3J9</accession>
<name>A0A1M5T3J9_9CLOT</name>
<evidence type="ECO:0008006" key="3">
    <source>
        <dbReference type="Google" id="ProtNLM"/>
    </source>
</evidence>
<reference evidence="1 2" key="1">
    <citation type="submission" date="2016-11" db="EMBL/GenBank/DDBJ databases">
        <authorList>
            <person name="Jaros S."/>
            <person name="Januszkiewicz K."/>
            <person name="Wedrychowicz H."/>
        </authorList>
    </citation>
    <scope>NUCLEOTIDE SEQUENCE [LARGE SCALE GENOMIC DNA]</scope>
    <source>
        <strain evidence="1 2">DSM 8605</strain>
    </source>
</reference>
<evidence type="ECO:0000313" key="2">
    <source>
        <dbReference type="Proteomes" id="UP000184447"/>
    </source>
</evidence>